<comment type="caution">
    <text evidence="9">The sequence shown here is derived from an EMBL/GenBank/DDBJ whole genome shotgun (WGS) entry which is preliminary data.</text>
</comment>
<comment type="cofactor">
    <cofactor evidence="1">
        <name>FAD</name>
        <dbReference type="ChEBI" id="CHEBI:57692"/>
    </cofactor>
</comment>
<dbReference type="InterPro" id="IPR002938">
    <property type="entry name" value="FAD-bd"/>
</dbReference>
<evidence type="ECO:0000313" key="10">
    <source>
        <dbReference type="Proteomes" id="UP001497497"/>
    </source>
</evidence>
<evidence type="ECO:0000256" key="5">
    <source>
        <dbReference type="ARBA" id="ARBA00023002"/>
    </source>
</evidence>
<keyword evidence="3" id="KW-0274">FAD</keyword>
<evidence type="ECO:0000256" key="2">
    <source>
        <dbReference type="ARBA" id="ARBA00022630"/>
    </source>
</evidence>
<evidence type="ECO:0000256" key="1">
    <source>
        <dbReference type="ARBA" id="ARBA00001974"/>
    </source>
</evidence>
<keyword evidence="10" id="KW-1185">Reference proteome</keyword>
<evidence type="ECO:0000256" key="3">
    <source>
        <dbReference type="ARBA" id="ARBA00022827"/>
    </source>
</evidence>
<keyword evidence="5" id="KW-0560">Oxidoreductase</keyword>
<dbReference type="Gene3D" id="3.50.50.60">
    <property type="entry name" value="FAD/NAD(P)-binding domain"/>
    <property type="match status" value="1"/>
</dbReference>
<keyword evidence="2" id="KW-0285">Flavoprotein</keyword>
<dbReference type="PANTHER" id="PTHR46028:SF2">
    <property type="entry name" value="KYNURENINE 3-MONOOXYGENASE"/>
    <property type="match status" value="1"/>
</dbReference>
<evidence type="ECO:0000256" key="7">
    <source>
        <dbReference type="SAM" id="Phobius"/>
    </source>
</evidence>
<dbReference type="GO" id="GO:0004502">
    <property type="term" value="F:kynurenine 3-monooxygenase activity"/>
    <property type="evidence" value="ECO:0007669"/>
    <property type="project" value="TreeGrafter"/>
</dbReference>
<feature type="domain" description="FAD-binding" evidence="8">
    <location>
        <begin position="306"/>
        <end position="349"/>
    </location>
</feature>
<dbReference type="PRINTS" id="PR00420">
    <property type="entry name" value="RNGMNOXGNASE"/>
</dbReference>
<keyword evidence="4" id="KW-0521">NADP</keyword>
<dbReference type="GO" id="GO:0070189">
    <property type="term" value="P:kynurenine metabolic process"/>
    <property type="evidence" value="ECO:0007669"/>
    <property type="project" value="TreeGrafter"/>
</dbReference>
<proteinExistence type="predicted"/>
<evidence type="ECO:0000256" key="6">
    <source>
        <dbReference type="ARBA" id="ARBA00023033"/>
    </source>
</evidence>
<dbReference type="Proteomes" id="UP001497497">
    <property type="component" value="Unassembled WGS sequence"/>
</dbReference>
<dbReference type="SUPFAM" id="SSF51905">
    <property type="entry name" value="FAD/NAD(P)-binding domain"/>
    <property type="match status" value="1"/>
</dbReference>
<dbReference type="EMBL" id="CAXITT010000482">
    <property type="protein sequence ID" value="CAL1542369.1"/>
    <property type="molecule type" value="Genomic_DNA"/>
</dbReference>
<keyword evidence="7" id="KW-0812">Transmembrane</keyword>
<evidence type="ECO:0000256" key="4">
    <source>
        <dbReference type="ARBA" id="ARBA00022857"/>
    </source>
</evidence>
<feature type="transmembrane region" description="Helical" evidence="7">
    <location>
        <begin position="479"/>
        <end position="499"/>
    </location>
</feature>
<dbReference type="InterPro" id="IPR036188">
    <property type="entry name" value="FAD/NAD-bd_sf"/>
</dbReference>
<dbReference type="AlphaFoldDB" id="A0AAV2I8T2"/>
<evidence type="ECO:0000313" key="9">
    <source>
        <dbReference type="EMBL" id="CAL1542369.1"/>
    </source>
</evidence>
<organism evidence="9 10">
    <name type="scientific">Lymnaea stagnalis</name>
    <name type="common">Great pond snail</name>
    <name type="synonym">Helix stagnalis</name>
    <dbReference type="NCBI Taxonomy" id="6523"/>
    <lineage>
        <taxon>Eukaryota</taxon>
        <taxon>Metazoa</taxon>
        <taxon>Spiralia</taxon>
        <taxon>Lophotrochozoa</taxon>
        <taxon>Mollusca</taxon>
        <taxon>Gastropoda</taxon>
        <taxon>Heterobranchia</taxon>
        <taxon>Euthyneura</taxon>
        <taxon>Panpulmonata</taxon>
        <taxon>Hygrophila</taxon>
        <taxon>Lymnaeoidea</taxon>
        <taxon>Lymnaeidae</taxon>
        <taxon>Lymnaea</taxon>
    </lineage>
</organism>
<dbReference type="PANTHER" id="PTHR46028">
    <property type="entry name" value="KYNURENINE 3-MONOOXYGENASE"/>
    <property type="match status" value="1"/>
</dbReference>
<gene>
    <name evidence="9" type="ORF">GSLYS_00015963001</name>
</gene>
<dbReference type="Pfam" id="PF01494">
    <property type="entry name" value="FAD_binding_3"/>
    <property type="match status" value="2"/>
</dbReference>
<dbReference type="GO" id="GO:0005741">
    <property type="term" value="C:mitochondrial outer membrane"/>
    <property type="evidence" value="ECO:0007669"/>
    <property type="project" value="TreeGrafter"/>
</dbReference>
<dbReference type="GO" id="GO:0071949">
    <property type="term" value="F:FAD binding"/>
    <property type="evidence" value="ECO:0007669"/>
    <property type="project" value="InterPro"/>
</dbReference>
<dbReference type="PROSITE" id="PS51257">
    <property type="entry name" value="PROKAR_LIPOPROTEIN"/>
    <property type="match status" value="1"/>
</dbReference>
<accession>A0AAV2I8T2</accession>
<keyword evidence="7" id="KW-1133">Transmembrane helix</keyword>
<feature type="domain" description="FAD-binding" evidence="8">
    <location>
        <begin position="11"/>
        <end position="189"/>
    </location>
</feature>
<reference evidence="9 10" key="1">
    <citation type="submission" date="2024-04" db="EMBL/GenBank/DDBJ databases">
        <authorList>
            <consortium name="Genoscope - CEA"/>
            <person name="William W."/>
        </authorList>
    </citation>
    <scope>NUCLEOTIDE SEQUENCE [LARGE SCALE GENOMIC DNA]</scope>
</reference>
<evidence type="ECO:0000259" key="8">
    <source>
        <dbReference type="Pfam" id="PF01494"/>
    </source>
</evidence>
<protein>
    <recommendedName>
        <fullName evidence="8">FAD-binding domain-containing protein</fullName>
    </recommendedName>
</protein>
<sequence length="501" mass="57198">MDLAQGRQDQLNVVIVGAGLVGCLEAIYLARNGHRVTVYEKFKDPRTWGKGADRSLTLTLSPRGQTALREVGLEARVLQQGVLLKVRLIHNIQGNTTRSLYSDKGEGIYVVQRTQLNSLLIKEAVECYNIPIHFEHTFVGRQVKHSENGSDDEVYIMKDKEGKTVTDKADLLIGADGAHSAVRHDLFLKKKLDLFKQQYHDHWYIEVVLPPGEDGKTLMDPDMLHVWPRGEYMLVTFPNLDNSYSGSLFLPPPVYQHVMSNETELLTFFRVQFPDVVKLVGEDYLKHYFFEKLVVSGKMRRPGRLIANQVQPYHSGDSVLLMGDAAHAIVPFYGMGMNSGFEDCWVLHQIFQKHGYSKGSGMAKFTASHEFETPCSTQTRFFIMSSCSENLGQVLREFSNQRCKDGHAICDMAYEHYALLSSKIAGVSYHIRKLMDDLLFKFFPQYWVPEFVMVTFTNKPFSECRKEAARQKRVISQTLTAAVITFTVALLAIFWRLWIRF</sequence>
<name>A0AAV2I8T2_LYMST</name>
<keyword evidence="7" id="KW-0472">Membrane</keyword>
<keyword evidence="6" id="KW-0503">Monooxygenase</keyword>